<evidence type="ECO:0000313" key="1">
    <source>
        <dbReference type="EMBL" id="SCM77553.1"/>
    </source>
</evidence>
<sequence>MPVLEPHFVNDCWHSMINRENSYEDRTLYVAGAKLRSEHRSVARRGAERCAGSAGQLESGARRSCGGALDG</sequence>
<gene>
    <name evidence="1" type="ORF">KL86PLE_41358</name>
</gene>
<proteinExistence type="predicted"/>
<organism evidence="1">
    <name type="scientific">uncultured Pleomorphomonas sp</name>
    <dbReference type="NCBI Taxonomy" id="442121"/>
    <lineage>
        <taxon>Bacteria</taxon>
        <taxon>Pseudomonadati</taxon>
        <taxon>Pseudomonadota</taxon>
        <taxon>Alphaproteobacteria</taxon>
        <taxon>Hyphomicrobiales</taxon>
        <taxon>Pleomorphomonadaceae</taxon>
        <taxon>Pleomorphomonas</taxon>
        <taxon>environmental samples</taxon>
    </lineage>
</organism>
<dbReference type="EMBL" id="FMJD01000008">
    <property type="protein sequence ID" value="SCM77553.1"/>
    <property type="molecule type" value="Genomic_DNA"/>
</dbReference>
<protein>
    <submittedName>
        <fullName evidence="1">Uncharacterized protein</fullName>
    </submittedName>
</protein>
<name>A0A212LJ40_9HYPH</name>
<accession>A0A212LJ40</accession>
<reference evidence="1" key="1">
    <citation type="submission" date="2016-08" db="EMBL/GenBank/DDBJ databases">
        <authorList>
            <person name="Seilhamer J.J."/>
        </authorList>
    </citation>
    <scope>NUCLEOTIDE SEQUENCE</scope>
    <source>
        <strain evidence="1">86</strain>
    </source>
</reference>
<dbReference type="AlphaFoldDB" id="A0A212LJ40"/>